<gene>
    <name evidence="1" type="ORF">CPY51_07705</name>
</gene>
<proteinExistence type="predicted"/>
<comment type="caution">
    <text evidence="1">The sequence shown here is derived from an EMBL/GenBank/DDBJ whole genome shotgun (WGS) entry which is preliminary data.</text>
</comment>
<protein>
    <submittedName>
        <fullName evidence="1">Uncharacterized protein</fullName>
    </submittedName>
</protein>
<dbReference type="Proteomes" id="UP000248925">
    <property type="component" value="Unassembled WGS sequence"/>
</dbReference>
<reference evidence="1 2" key="1">
    <citation type="journal article" date="2018" name="Sci. Rep.">
        <title>Rhizobium tumorigenes sp. nov., a novel plant tumorigenic bacterium isolated from cane gall tumors on thornless blackberry.</title>
        <authorList>
            <person name="Kuzmanovi N."/>
            <person name="Smalla K."/>
            <person name="Gronow S."/>
            <person name="PuBawska J."/>
        </authorList>
    </citation>
    <scope>NUCLEOTIDE SEQUENCE [LARGE SCALE GENOMIC DNA]</scope>
    <source>
        <strain evidence="1 2">CCBAU 85046</strain>
    </source>
</reference>
<evidence type="ECO:0000313" key="2">
    <source>
        <dbReference type="Proteomes" id="UP000248925"/>
    </source>
</evidence>
<dbReference type="AlphaFoldDB" id="A0A2W4CSI9"/>
<sequence>MTEEDPKQEHSDFAGEFTEDGVTVLVDIFRPAGSTGGWSLEVIDQDEGLTVWEELFATDREAYEEFLATVERDGIRSFLEEPETPLH</sequence>
<dbReference type="EMBL" id="PCDP01000026">
    <property type="protein sequence ID" value="PZM15201.1"/>
    <property type="molecule type" value="Genomic_DNA"/>
</dbReference>
<dbReference type="OrthoDB" id="7864523at2"/>
<accession>A0A2W4CSI9</accession>
<name>A0A2W4CSI9_9HYPH</name>
<organism evidence="1 2">
    <name type="scientific">Rhizobium tubonense</name>
    <dbReference type="NCBI Taxonomy" id="484088"/>
    <lineage>
        <taxon>Bacteria</taxon>
        <taxon>Pseudomonadati</taxon>
        <taxon>Pseudomonadota</taxon>
        <taxon>Alphaproteobacteria</taxon>
        <taxon>Hyphomicrobiales</taxon>
        <taxon>Rhizobiaceae</taxon>
        <taxon>Rhizobium/Agrobacterium group</taxon>
        <taxon>Rhizobium</taxon>
    </lineage>
</organism>
<evidence type="ECO:0000313" key="1">
    <source>
        <dbReference type="EMBL" id="PZM15201.1"/>
    </source>
</evidence>
<keyword evidence="2" id="KW-1185">Reference proteome</keyword>
<dbReference type="RefSeq" id="WP_111159696.1">
    <property type="nucleotide sequence ID" value="NZ_PCDP01000026.1"/>
</dbReference>